<protein>
    <submittedName>
        <fullName evidence="1">Uncharacterized protein</fullName>
    </submittedName>
</protein>
<reference evidence="1" key="1">
    <citation type="submission" date="2021-12" db="EMBL/GenBank/DDBJ databases">
        <authorList>
            <person name="Rodrigo-Torres L."/>
            <person name="Arahal R. D."/>
            <person name="Lucena T."/>
        </authorList>
    </citation>
    <scope>NUCLEOTIDE SEQUENCE</scope>
    <source>
        <strain evidence="1">CECT 8419</strain>
    </source>
</reference>
<dbReference type="RefSeq" id="WP_238749049.1">
    <property type="nucleotide sequence ID" value="NZ_CAKLPZ010000001.1"/>
</dbReference>
<proteinExistence type="predicted"/>
<dbReference type="InterPro" id="IPR045534">
    <property type="entry name" value="DUF6428"/>
</dbReference>
<accession>A0ABN8F2A6</accession>
<name>A0ABN8F2A6_9BACT</name>
<evidence type="ECO:0000313" key="1">
    <source>
        <dbReference type="EMBL" id="CAH0998826.1"/>
    </source>
</evidence>
<dbReference type="EMBL" id="CAKLPZ010000001">
    <property type="protein sequence ID" value="CAH0998826.1"/>
    <property type="molecule type" value="Genomic_DNA"/>
</dbReference>
<dbReference type="Proteomes" id="UP000837803">
    <property type="component" value="Unassembled WGS sequence"/>
</dbReference>
<sequence length="155" mass="16883">MKLSEVKDYLTQRDTLLFTLPDGTRVPAHFHVTEVGEVSKTFIDCGGTLRRERVANFQLWNADDYDHRLHPGKLVDIITLAEDRLGLADLEIEVEYQGPDTIGKYGLAVDADGLALTSRQTDCLARETCDISQPATSLTNLIAPGSSCAPGSGCC</sequence>
<comment type="caution">
    <text evidence="1">The sequence shown here is derived from an EMBL/GenBank/DDBJ whole genome shotgun (WGS) entry which is preliminary data.</text>
</comment>
<gene>
    <name evidence="1" type="ORF">LEM8419_00143</name>
</gene>
<organism evidence="1 2">
    <name type="scientific">Neolewinella maritima</name>
    <dbReference type="NCBI Taxonomy" id="1383882"/>
    <lineage>
        <taxon>Bacteria</taxon>
        <taxon>Pseudomonadati</taxon>
        <taxon>Bacteroidota</taxon>
        <taxon>Saprospiria</taxon>
        <taxon>Saprospirales</taxon>
        <taxon>Lewinellaceae</taxon>
        <taxon>Neolewinella</taxon>
    </lineage>
</organism>
<dbReference type="Pfam" id="PF20001">
    <property type="entry name" value="DUF6428"/>
    <property type="match status" value="1"/>
</dbReference>
<evidence type="ECO:0000313" key="2">
    <source>
        <dbReference type="Proteomes" id="UP000837803"/>
    </source>
</evidence>
<keyword evidence="2" id="KW-1185">Reference proteome</keyword>